<reference evidence="2" key="1">
    <citation type="submission" date="2016-10" db="EMBL/GenBank/DDBJ databases">
        <authorList>
            <person name="de Groot N.N."/>
        </authorList>
    </citation>
    <scope>NUCLEOTIDE SEQUENCE [LARGE SCALE GENOMIC DNA]</scope>
    <source>
        <strain evidence="2">CDM_6</strain>
    </source>
</reference>
<sequence>MTAPDAIPGGGQTWSRGVCRERLLPHFRVSPVCERVDGIPVSFLCVVGVADERKQ</sequence>
<protein>
    <submittedName>
        <fullName evidence="1">Uncharacterized protein</fullName>
    </submittedName>
</protein>
<dbReference type="Proteomes" id="UP000324021">
    <property type="component" value="Unassembled WGS sequence"/>
</dbReference>
<proteinExistence type="predicted"/>
<dbReference type="EMBL" id="FOIC01000001">
    <property type="protein sequence ID" value="SES71169.1"/>
    <property type="molecule type" value="Genomic_DNA"/>
</dbReference>
<evidence type="ECO:0000313" key="1">
    <source>
        <dbReference type="EMBL" id="SDC22792.1"/>
    </source>
</evidence>
<reference evidence="3 4" key="2">
    <citation type="submission" date="2016-10" db="EMBL/GenBank/DDBJ databases">
        <authorList>
            <person name="Varghese N."/>
            <person name="Submissions S."/>
        </authorList>
    </citation>
    <scope>NUCLEOTIDE SEQUENCE [LARGE SCALE GENOMIC DNA]</scope>
    <source>
        <strain evidence="1 4">CDM_1</strain>
        <strain evidence="3">CDM_6</strain>
    </source>
</reference>
<evidence type="ECO:0000313" key="2">
    <source>
        <dbReference type="EMBL" id="SES71169.1"/>
    </source>
</evidence>
<keyword evidence="3" id="KW-1185">Reference proteome</keyword>
<evidence type="ECO:0000313" key="3">
    <source>
        <dbReference type="Proteomes" id="UP000199320"/>
    </source>
</evidence>
<evidence type="ECO:0000313" key="4">
    <source>
        <dbReference type="Proteomes" id="UP000324021"/>
    </source>
</evidence>
<name>A0A1G6JVM5_9EURY</name>
<organism evidence="1 4">
    <name type="scientific">Natrinema hispanicum</name>
    <dbReference type="NCBI Taxonomy" id="392421"/>
    <lineage>
        <taxon>Archaea</taxon>
        <taxon>Methanobacteriati</taxon>
        <taxon>Methanobacteriota</taxon>
        <taxon>Stenosarchaea group</taxon>
        <taxon>Halobacteria</taxon>
        <taxon>Halobacteriales</taxon>
        <taxon>Natrialbaceae</taxon>
        <taxon>Natrinema</taxon>
    </lineage>
</organism>
<dbReference type="EMBL" id="FMZP01000002">
    <property type="protein sequence ID" value="SDC22792.1"/>
    <property type="molecule type" value="Genomic_DNA"/>
</dbReference>
<dbReference type="Proteomes" id="UP000199320">
    <property type="component" value="Unassembled WGS sequence"/>
</dbReference>
<gene>
    <name evidence="2" type="ORF">SAMN04488694_101200</name>
    <name evidence="1" type="ORF">SAMN05192552_1002170</name>
</gene>
<dbReference type="AlphaFoldDB" id="A0A1G6JVM5"/>
<accession>A0A1G6JVM5</accession>
<dbReference type="STRING" id="392421.SAMN04488694_101200"/>